<dbReference type="CDD" id="cd10550">
    <property type="entry name" value="DMSOR_beta_like"/>
    <property type="match status" value="1"/>
</dbReference>
<feature type="domain" description="4Fe-4S ferredoxin-type" evidence="6">
    <location>
        <begin position="69"/>
        <end position="99"/>
    </location>
</feature>
<evidence type="ECO:0000256" key="2">
    <source>
        <dbReference type="ARBA" id="ARBA00022723"/>
    </source>
</evidence>
<protein>
    <submittedName>
        <fullName evidence="7">Ferredoxin-like protein</fullName>
    </submittedName>
</protein>
<evidence type="ECO:0000256" key="5">
    <source>
        <dbReference type="ARBA" id="ARBA00023014"/>
    </source>
</evidence>
<evidence type="ECO:0000313" key="7">
    <source>
        <dbReference type="EMBL" id="QSX09132.1"/>
    </source>
</evidence>
<dbReference type="PROSITE" id="PS00198">
    <property type="entry name" value="4FE4S_FER_1"/>
    <property type="match status" value="1"/>
</dbReference>
<feature type="domain" description="4Fe-4S ferredoxin-type" evidence="6">
    <location>
        <begin position="160"/>
        <end position="189"/>
    </location>
</feature>
<gene>
    <name evidence="7" type="ORF">J0B03_03425</name>
</gene>
<keyword evidence="8" id="KW-1185">Reference proteome</keyword>
<dbReference type="NCBIfam" id="NF007382">
    <property type="entry name" value="PRK09898.1"/>
    <property type="match status" value="1"/>
</dbReference>
<dbReference type="Proteomes" id="UP000663499">
    <property type="component" value="Chromosome"/>
</dbReference>
<organism evidence="7 8">
    <name type="scientific">Alkalibacter rhizosphaerae</name>
    <dbReference type="NCBI Taxonomy" id="2815577"/>
    <lineage>
        <taxon>Bacteria</taxon>
        <taxon>Bacillati</taxon>
        <taxon>Bacillota</taxon>
        <taxon>Clostridia</taxon>
        <taxon>Eubacteriales</taxon>
        <taxon>Eubacteriaceae</taxon>
        <taxon>Alkalibacter</taxon>
    </lineage>
</organism>
<dbReference type="KEGG" id="alka:J0B03_03425"/>
<dbReference type="GO" id="GO:0051539">
    <property type="term" value="F:4 iron, 4 sulfur cluster binding"/>
    <property type="evidence" value="ECO:0007669"/>
    <property type="project" value="UniProtKB-KW"/>
</dbReference>
<reference evidence="7" key="1">
    <citation type="submission" date="2021-03" db="EMBL/GenBank/DDBJ databases">
        <title>Alkalibacter marinus sp. nov., isolated from tidal flat sediment.</title>
        <authorList>
            <person name="Namirimu T."/>
            <person name="Yang J.-A."/>
            <person name="Yang S.-H."/>
            <person name="Kim Y.-J."/>
            <person name="Kwon K.K."/>
        </authorList>
    </citation>
    <scope>NUCLEOTIDE SEQUENCE</scope>
    <source>
        <strain evidence="7">ES005</strain>
    </source>
</reference>
<dbReference type="PROSITE" id="PS51379">
    <property type="entry name" value="4FE4S_FER_2"/>
    <property type="match status" value="4"/>
</dbReference>
<keyword evidence="2" id="KW-0479">Metal-binding</keyword>
<dbReference type="InterPro" id="IPR017896">
    <property type="entry name" value="4Fe4S_Fe-S-bd"/>
</dbReference>
<dbReference type="InterPro" id="IPR017900">
    <property type="entry name" value="4Fe4S_Fe_S_CS"/>
</dbReference>
<name>A0A974XFX7_9FIRM</name>
<dbReference type="PANTHER" id="PTHR42859">
    <property type="entry name" value="OXIDOREDUCTASE"/>
    <property type="match status" value="1"/>
</dbReference>
<keyword evidence="1" id="KW-0004">4Fe-4S</keyword>
<dbReference type="EMBL" id="CP071444">
    <property type="protein sequence ID" value="QSX09132.1"/>
    <property type="molecule type" value="Genomic_DNA"/>
</dbReference>
<feature type="domain" description="4Fe-4S ferredoxin-type" evidence="6">
    <location>
        <begin position="128"/>
        <end position="159"/>
    </location>
</feature>
<evidence type="ECO:0000259" key="6">
    <source>
        <dbReference type="PROSITE" id="PS51379"/>
    </source>
</evidence>
<feature type="domain" description="4Fe-4S ferredoxin-type" evidence="6">
    <location>
        <begin position="193"/>
        <end position="216"/>
    </location>
</feature>
<evidence type="ECO:0000256" key="1">
    <source>
        <dbReference type="ARBA" id="ARBA00022485"/>
    </source>
</evidence>
<dbReference type="InterPro" id="IPR050294">
    <property type="entry name" value="RnfB_subfamily"/>
</dbReference>
<dbReference type="AlphaFoldDB" id="A0A974XFX7"/>
<keyword evidence="5" id="KW-0411">Iron-sulfur</keyword>
<proteinExistence type="predicted"/>
<keyword evidence="4" id="KW-0408">Iron</keyword>
<keyword evidence="3" id="KW-0677">Repeat</keyword>
<dbReference type="Pfam" id="PF13247">
    <property type="entry name" value="Fer4_11"/>
    <property type="match status" value="1"/>
</dbReference>
<evidence type="ECO:0000256" key="4">
    <source>
        <dbReference type="ARBA" id="ARBA00023004"/>
    </source>
</evidence>
<dbReference type="PANTHER" id="PTHR42859:SF17">
    <property type="entry name" value="ELECTRON TRANSPORT PROTEIN HYDN-RELATED"/>
    <property type="match status" value="1"/>
</dbReference>
<evidence type="ECO:0000256" key="3">
    <source>
        <dbReference type="ARBA" id="ARBA00022737"/>
    </source>
</evidence>
<dbReference type="SUPFAM" id="SSF54862">
    <property type="entry name" value="4Fe-4S ferredoxins"/>
    <property type="match status" value="1"/>
</dbReference>
<sequence>MDNSQKGGFEVSDKETKKSILERETTRREFLKMSGKGIGGMAISLSLLNLLGCSKDEAEDVVAWPLAAGVLVANRNKCTGCLRCETNCTIVNDGKLQPYISRVKVGKNYFFGVDGPKLNYAKADGAFGNKLMTPETCRQCAEPYCGKACPAGAITTNDSGARIVLQEKCVGCGACHDACPWHLPTIDPETKKSTKCISCGMCANNCPTGALAIVPWDDVKYAMRKYGYLA</sequence>
<dbReference type="Gene3D" id="3.30.70.20">
    <property type="match status" value="2"/>
</dbReference>
<accession>A0A974XFX7</accession>
<dbReference type="GO" id="GO:0046872">
    <property type="term" value="F:metal ion binding"/>
    <property type="evidence" value="ECO:0007669"/>
    <property type="project" value="UniProtKB-KW"/>
</dbReference>
<evidence type="ECO:0000313" key="8">
    <source>
        <dbReference type="Proteomes" id="UP000663499"/>
    </source>
</evidence>